<accession>A0ABT7G4W1</accession>
<evidence type="ECO:0000313" key="2">
    <source>
        <dbReference type="Proteomes" id="UP001243856"/>
    </source>
</evidence>
<keyword evidence="2" id="KW-1185">Reference proteome</keyword>
<dbReference type="EMBL" id="JASNVK010000027">
    <property type="protein sequence ID" value="MDK4301660.1"/>
    <property type="molecule type" value="Genomic_DNA"/>
</dbReference>
<reference evidence="1 2" key="1">
    <citation type="submission" date="2023-05" db="EMBL/GenBank/DDBJ databases">
        <title>Metabolic capabilities are highly conserved among human nasal-associated Corynebacterium species in pangenomic analyses.</title>
        <authorList>
            <person name="Tran T.H."/>
            <person name="Roberts A.Q."/>
            <person name="Escapa I.F."/>
            <person name="Gao W."/>
            <person name="Conlan S."/>
            <person name="Kong H."/>
            <person name="Segre J.A."/>
            <person name="Kelly M.S."/>
            <person name="Lemon K.P."/>
        </authorList>
    </citation>
    <scope>NUCLEOTIDE SEQUENCE [LARGE SCALE GENOMIC DNA]</scope>
    <source>
        <strain evidence="1 2">KPL2811</strain>
    </source>
</reference>
<dbReference type="Proteomes" id="UP001243856">
    <property type="component" value="Unassembled WGS sequence"/>
</dbReference>
<organism evidence="1 2">
    <name type="scientific">Corynebacterium propinquum</name>
    <dbReference type="NCBI Taxonomy" id="43769"/>
    <lineage>
        <taxon>Bacteria</taxon>
        <taxon>Bacillati</taxon>
        <taxon>Actinomycetota</taxon>
        <taxon>Actinomycetes</taxon>
        <taxon>Mycobacteriales</taxon>
        <taxon>Corynebacteriaceae</taxon>
        <taxon>Corynebacterium</taxon>
    </lineage>
</organism>
<name>A0ABT7G4W1_9CORY</name>
<sequence>MTLMIHGIDVEETRYDDNLFIALWEEFLTDYLQEFSNPDVVETAPIGGEYELAFELAVRDLIYEDIMISVQWLEAIETAVYISDHWQQRFADYAKRVRAHHAGASA</sequence>
<proteinExistence type="predicted"/>
<dbReference type="RefSeq" id="WP_144737240.1">
    <property type="nucleotide sequence ID" value="NZ_CP100371.1"/>
</dbReference>
<gene>
    <name evidence="1" type="ORF">QPX45_10545</name>
</gene>
<evidence type="ECO:0000313" key="1">
    <source>
        <dbReference type="EMBL" id="MDK4301660.1"/>
    </source>
</evidence>
<comment type="caution">
    <text evidence="1">The sequence shown here is derived from an EMBL/GenBank/DDBJ whole genome shotgun (WGS) entry which is preliminary data.</text>
</comment>
<protein>
    <submittedName>
        <fullName evidence="1">Uncharacterized protein</fullName>
    </submittedName>
</protein>